<dbReference type="InterPro" id="IPR011990">
    <property type="entry name" value="TPR-like_helical_dom_sf"/>
</dbReference>
<keyword evidence="2" id="KW-1185">Reference proteome</keyword>
<gene>
    <name evidence="1" type="ORF">CAL28_22910</name>
</gene>
<dbReference type="Gene3D" id="1.25.40.10">
    <property type="entry name" value="Tetratricopeptide repeat domain"/>
    <property type="match status" value="1"/>
</dbReference>
<dbReference type="Proteomes" id="UP000215767">
    <property type="component" value="Unassembled WGS sequence"/>
</dbReference>
<evidence type="ECO:0000313" key="2">
    <source>
        <dbReference type="Proteomes" id="UP000215767"/>
    </source>
</evidence>
<reference evidence="2" key="1">
    <citation type="submission" date="2017-05" db="EMBL/GenBank/DDBJ databases">
        <title>Complete and WGS of Bordetella genogroups.</title>
        <authorList>
            <person name="Spilker T."/>
            <person name="Lipuma J."/>
        </authorList>
    </citation>
    <scope>NUCLEOTIDE SEQUENCE [LARGE SCALE GENOMIC DNA]</scope>
    <source>
        <strain evidence="2">AU8856</strain>
    </source>
</reference>
<evidence type="ECO:0008006" key="3">
    <source>
        <dbReference type="Google" id="ProtNLM"/>
    </source>
</evidence>
<dbReference type="RefSeq" id="WP_094843462.1">
    <property type="nucleotide sequence ID" value="NZ_NEVS01000004.1"/>
</dbReference>
<proteinExistence type="predicted"/>
<organism evidence="1 2">
    <name type="scientific">Bordetella genomosp. 11</name>
    <dbReference type="NCBI Taxonomy" id="1416808"/>
    <lineage>
        <taxon>Bacteria</taxon>
        <taxon>Pseudomonadati</taxon>
        <taxon>Pseudomonadota</taxon>
        <taxon>Betaproteobacteria</taxon>
        <taxon>Burkholderiales</taxon>
        <taxon>Alcaligenaceae</taxon>
        <taxon>Bordetella</taxon>
    </lineage>
</organism>
<dbReference type="EMBL" id="NEVS01000004">
    <property type="protein sequence ID" value="OZI62078.1"/>
    <property type="molecule type" value="Genomic_DNA"/>
</dbReference>
<evidence type="ECO:0000313" key="1">
    <source>
        <dbReference type="EMBL" id="OZI62078.1"/>
    </source>
</evidence>
<protein>
    <recommendedName>
        <fullName evidence="3">Type III secretion protein</fullName>
    </recommendedName>
</protein>
<name>A0A261UJL0_9BORD</name>
<dbReference type="OrthoDB" id="8637014at2"/>
<comment type="caution">
    <text evidence="1">The sequence shown here is derived from an EMBL/GenBank/DDBJ whole genome shotgun (WGS) entry which is preliminary data.</text>
</comment>
<sequence length="117" mass="12228">MSRITSGALPAESVELLQVLGFLQLQNGNPRDAMALLQACHHSGGCQGQTLVLLALAQLRADQPAMALATLDQAGPGALAHPSCRVVRAQALAAIGRRDEARQAMKAYAANRSRTAS</sequence>
<dbReference type="AlphaFoldDB" id="A0A261UJL0"/>
<dbReference type="SUPFAM" id="SSF48452">
    <property type="entry name" value="TPR-like"/>
    <property type="match status" value="1"/>
</dbReference>
<dbReference type="Pfam" id="PF12895">
    <property type="entry name" value="ANAPC3"/>
    <property type="match status" value="1"/>
</dbReference>
<accession>A0A261UJL0</accession>